<dbReference type="AlphaFoldDB" id="A0AAN0MLF5"/>
<dbReference type="Proteomes" id="UP001377830">
    <property type="component" value="Chromosome"/>
</dbReference>
<dbReference type="Gene3D" id="3.40.50.10140">
    <property type="entry name" value="Toll/interleukin-1 receptor homology (TIR) domain"/>
    <property type="match status" value="1"/>
</dbReference>
<dbReference type="InterPro" id="IPR035897">
    <property type="entry name" value="Toll_tir_struct_dom_sf"/>
</dbReference>
<reference evidence="3" key="1">
    <citation type="journal article" date="2024" name="Int. J. Syst. Evol. Microbiol.">
        <title>Pectobacterium araliae sp. nov., a pathogen causing bacterial soft rot of Japanese angelica tree in Japan.</title>
        <authorList>
            <person name="Sawada H."/>
            <person name="Someya N."/>
            <person name="Morohoshi T."/>
            <person name="Ono M."/>
            <person name="Satou M."/>
        </authorList>
    </citation>
    <scope>NUCLEOTIDE SEQUENCE [LARGE SCALE GENOMIC DNA]</scope>
    <source>
        <strain evidence="3">MAFF 302110</strain>
    </source>
</reference>
<sequence>MFLYHIAVMGLPSPEQLSGLQEFLNDTLSSFQMTIGKEVDCQVCPKNFIPPYQQNVAVIYYCDGSTVHPDIPSLLELGIPIIPIVSSLGLIEVEVPTELRHLNCMSTSDHDVYSIGAALLECVGLLPHERRVFLSYRRTESREAALQLYDELGARQFDVFLDTHGIRPGQPFQSKLWHNLCDSDVLIMLDTETYFESMWSSAEYGRALAKNISILQVVWPGRTPDKKTSTASQEILQPGDILETGLFADPVLNRLCKRLEAVRSKGYAVRTLNLIDRIRTDIIRIQGSFHGVGPGRSVHFSLMNGEAFIAYPTMGVPSSISLYNAYLNTPEQSLAIVYDSVGMDKRWLKHLKWLGSHVKIATYIPIHEFAWELTGEGH</sequence>
<dbReference type="GO" id="GO:0007165">
    <property type="term" value="P:signal transduction"/>
    <property type="evidence" value="ECO:0007669"/>
    <property type="project" value="InterPro"/>
</dbReference>
<dbReference type="RefSeq" id="WP_071991936.1">
    <property type="nucleotide sequence ID" value="NZ_AP028908.1"/>
</dbReference>
<organism evidence="2 3">
    <name type="scientific">Pectobacterium araliae</name>
    <dbReference type="NCBI Taxonomy" id="3073862"/>
    <lineage>
        <taxon>Bacteria</taxon>
        <taxon>Pseudomonadati</taxon>
        <taxon>Pseudomonadota</taxon>
        <taxon>Gammaproteobacteria</taxon>
        <taxon>Enterobacterales</taxon>
        <taxon>Pectobacteriaceae</taxon>
        <taxon>Pectobacterium</taxon>
    </lineage>
</organism>
<feature type="domain" description="TIR" evidence="1">
    <location>
        <begin position="128"/>
        <end position="255"/>
    </location>
</feature>
<dbReference type="KEGG" id="parl:PEC302110_24640"/>
<evidence type="ECO:0000313" key="3">
    <source>
        <dbReference type="Proteomes" id="UP001377830"/>
    </source>
</evidence>
<evidence type="ECO:0000313" key="2">
    <source>
        <dbReference type="EMBL" id="BES85367.1"/>
    </source>
</evidence>
<protein>
    <recommendedName>
        <fullName evidence="1">TIR domain-containing protein</fullName>
    </recommendedName>
</protein>
<dbReference type="Pfam" id="PF13676">
    <property type="entry name" value="TIR_2"/>
    <property type="match status" value="1"/>
</dbReference>
<dbReference type="EMBL" id="AP028908">
    <property type="protein sequence ID" value="BES85367.1"/>
    <property type="molecule type" value="Genomic_DNA"/>
</dbReference>
<gene>
    <name evidence="2" type="ORF">PEC302110_24640</name>
</gene>
<dbReference type="SUPFAM" id="SSF52200">
    <property type="entry name" value="Toll/Interleukin receptor TIR domain"/>
    <property type="match status" value="1"/>
</dbReference>
<dbReference type="PROSITE" id="PS50104">
    <property type="entry name" value="TIR"/>
    <property type="match status" value="1"/>
</dbReference>
<accession>A0AAN0MLF5</accession>
<proteinExistence type="predicted"/>
<keyword evidence="3" id="KW-1185">Reference proteome</keyword>
<evidence type="ECO:0000259" key="1">
    <source>
        <dbReference type="PROSITE" id="PS50104"/>
    </source>
</evidence>
<name>A0AAN0MLF5_9GAMM</name>
<dbReference type="InterPro" id="IPR000157">
    <property type="entry name" value="TIR_dom"/>
</dbReference>